<reference evidence="2" key="1">
    <citation type="submission" date="2019-03" db="EMBL/GenBank/DDBJ databases">
        <authorList>
            <person name="Mank J."/>
            <person name="Almeida P."/>
        </authorList>
    </citation>
    <scope>NUCLEOTIDE SEQUENCE</scope>
    <source>
        <strain evidence="2">78183</strain>
    </source>
</reference>
<name>A0A6N2KU06_SALVM</name>
<evidence type="ECO:0000256" key="1">
    <source>
        <dbReference type="SAM" id="MobiDB-lite"/>
    </source>
</evidence>
<accession>A0A6N2KU06</accession>
<organism evidence="2">
    <name type="scientific">Salix viminalis</name>
    <name type="common">Common osier</name>
    <name type="synonym">Basket willow</name>
    <dbReference type="NCBI Taxonomy" id="40686"/>
    <lineage>
        <taxon>Eukaryota</taxon>
        <taxon>Viridiplantae</taxon>
        <taxon>Streptophyta</taxon>
        <taxon>Embryophyta</taxon>
        <taxon>Tracheophyta</taxon>
        <taxon>Spermatophyta</taxon>
        <taxon>Magnoliopsida</taxon>
        <taxon>eudicotyledons</taxon>
        <taxon>Gunneridae</taxon>
        <taxon>Pentapetalae</taxon>
        <taxon>rosids</taxon>
        <taxon>fabids</taxon>
        <taxon>Malpighiales</taxon>
        <taxon>Salicaceae</taxon>
        <taxon>Saliceae</taxon>
        <taxon>Salix</taxon>
    </lineage>
</organism>
<sequence>MREQRTDFFLEEQSHRSSSCRDNQLLLPRVEVGIQMTSTKNVVTGTEVVIVVEAEALMAVGVEVATVAVVEMEVVIGAAELDARPKEQHSCCMEWAHCFVYWRKHVFESLMAVVVEVAAVAVVEMEVVTGAAELDAVTEVDQEGARALHGEEVDAMSTPASNGTRAPFAPHEL</sequence>
<dbReference type="EMBL" id="CAADRP010000446">
    <property type="protein sequence ID" value="VFU28608.1"/>
    <property type="molecule type" value="Genomic_DNA"/>
</dbReference>
<proteinExistence type="predicted"/>
<dbReference type="AlphaFoldDB" id="A0A6N2KU06"/>
<feature type="region of interest" description="Disordered" evidence="1">
    <location>
        <begin position="150"/>
        <end position="173"/>
    </location>
</feature>
<evidence type="ECO:0000313" key="2">
    <source>
        <dbReference type="EMBL" id="VFU28608.1"/>
    </source>
</evidence>
<gene>
    <name evidence="2" type="ORF">SVIM_LOCUS96072</name>
</gene>
<protein>
    <submittedName>
        <fullName evidence="2">Uncharacterized protein</fullName>
    </submittedName>
</protein>